<dbReference type="InterPro" id="IPR006558">
    <property type="entry name" value="LamG-like"/>
</dbReference>
<dbReference type="GO" id="GO:0005576">
    <property type="term" value="C:extracellular region"/>
    <property type="evidence" value="ECO:0007669"/>
    <property type="project" value="UniProtKB-SubCell"/>
</dbReference>
<evidence type="ECO:0000256" key="1">
    <source>
        <dbReference type="ARBA" id="ARBA00004613"/>
    </source>
</evidence>
<sequence>MSAPAIAQDPPSATSPWPSMADLASDKLSTTVEPPSSGSRTVDKVLEAAQTAAKKSGKRVEVPSRFSENMKVWANADGKTLHAELHTSPIHLEVEGENGKKTWKTIDTTIAERPDGSYSATFVKTPLTFGGKNSTTVVTADGAEGKAVVGWGRKLPAPTVDGDTITYRDAVAKGADLVVRALPDGFTQEVVLRERPTVPLTLAMPVTPPKGMTYGTAADGSTPQLKSAQGAAKSPPLNVQAVDAVAAESFDAGRTAKVPVAVQKTAAGTSLVLRPDQAFLSHADVTYPVTLSIDSIDVGAGLAGDTFVAKNTPSTNYSNGYLRVGTTSTSADIARVYARFIVNGTDLDNATIHNADYMLWNYRSGGAGTAGTNCGHIGSGIVTRRVTSQMNINTMTWGSGQPSYTTNGQVGETYGYSDTAGCPGPGELVYSIEDIVREWANGAPDHGLVMMAPSESAVINWRQHRSQETGTTTDREMPEHIPVLFIEYTPARRETVVIASPTLLGTFPEYEEAVERSIYVPEPEDGDPVGLTPAVADKVEAKRGGEPYHVSSDMLDLGEPIPDSEDTSGSDEEDVFAPRVLTHEPASDTTEVPLGAEVKVTFSEPVGETAISVQSSQGTTIDGTLVPDATQTITTFAPQEPLSPGTTYTVTVSGAIDLWDNTMDPYSWSFRTVELTAGQWKFDEGTGTTAADSSGNDHHASLNDTAAWIAGKSGNAVSNVPSQALIAASQAAAKQGKAVEVADETTATSITYAQPDGKTFKTEIAAGPVRTQRDGAWVPIDTTLAERDGVLKPKALRSDVAVEVSNGGGGPFARMATAKGTYALSWPADLPKPSVRGNVVTYADAAGAGADLVVTVLPSGFRHDVVLRRPPSGPVEIRIGVHTEGLTLTQAKNGRLILKDAEGRDVAAAPKPVMTDSKSGREPGHGRPGKLTTELATEGGRPVLVLRPDAKFLADPATSYPVTVDPTTTLPVLSDTWIGSYGSNGAANQANSFLWVGTYNVGSLGVERAYLNFSTSAITGANVSAATLTLWRKGWEGCGDSSSGIRVQRITSAWDPGTITWANKPATTTAGEQIARDFATCSVPGAMSWDATAFAQAWASGTANHGLMLRGVDETVTGRPYYDRGFDSNEGVTKPSLSVTYTIGSAPAVSSPAVLPFTTVSGQVTATSLTPQLSATLSDGAGGPLTGEFEVEHDPSMPAQGSGLIWSGSVTGVISGRVAALTVAPDEITAGWLVRWRARTVNPGQSTSSAWTSWQTLRVNPAAAPAPISSPVVHWKLDENSGTTAGDATGAGRSATLGGTASWTPGILGGAMTATGNPNSAATSGPVMRTDQSYTVSAWLNLEDDANWYEVFRPMGNAKPSFFFGTEGGTQKRLEFVIYNNDTSSATGHGVWAGTVPLKRWFHLTGVYDRAAGTTGMVYLYLNGQQIGSNTVPLTWNANGTMTLGAVFNGKLDDIRVYQKVLTPAEIAALAAGSPAPDRTPMATQPLVTPSQVVEGVTKTDTLTPSLSALVGEPGGQPVRAEFEVEHDPADPAHGTGGIWAGSQNNVASGTRASVTLPAGALADRWQVRWRVRAVRGDTASAWSSWQTFTVALPTPDPDPGVGALQVSPSRTVGGQTITPTLTPSLQAQVSDPAGGALRAEFEVEHDPSTPAQGTGQIWAGDVDNVPVDTQASVAVPADTLTDGWKVRWRARAVTGSVTSPWSDWQQFTVTLPKPDVTDLSLTPSRTVDGSTLASSTEPILSALVSDPAGGVLRAEFEVEHDPSTPAQGTGQIWAGDVDNVPVDTQASVAVPADTLTDGWKVRWRARAVTGSVTSPWSDWQQFTVDVIQPGEEPLAQTDGPVIHTDQNFTAAAWLQWSDKDGDYTVAEQRGTHQAPFRLGNTAEHGLVFTFTSADATDATIEGVLSEVEPPVDEWFHLAATYDAATRTATLYLNGAQAGTAQLSFPVWDAQASLRIGTAMVGGIDEVEVYQRALSSADVSDLYARSVGVATPQIFRSGRAKTAAVAAVPVYNFEYGHINVQSCKNTPFVQKGMARIQEAPYFSCWSAYLYIQDFEEDPITRTLKKSATSGNIYRRLVKEFGSAIFDDDDRFRFRATWVMHSYLGDATGNGIVSPWGDLKPQDMKVWVRLDEMAVESSNGAVKLSSAELRGLDIGLQLEASSTAIWGAECEVRSGTDETKDVSAWYSDPESEFIVRAMRPDDPTRNNWCMILPTVRIFDDVVWPTKLSLWSRLLWDENGDDRGVRRKGDTDNTIVGLMEKVPMFRCDWAKFGFGADVHTGGCVNWAASRVFVMSKSKDILFPAVIDHIEEALNPATNAATFPPLRDGHDWDEPSYPPTKLLPVGGTSKDIPGNWAEPWSDPLVRVASEAEAKQNRGYFSNRELMLDEGTTSEQFWPKTFGTNYCKYYMPQKYLPPWQIGGIPRGMGNSCDEYPFASTIQGAAAAEGHFSVRALNHKQNVDHGHVLRSFYAHYRVGGDNQFWVSIEP</sequence>
<keyword evidence="4" id="KW-1015">Disulfide bond</keyword>
<dbReference type="SMART" id="SM00560">
    <property type="entry name" value="LamGL"/>
    <property type="match status" value="2"/>
</dbReference>
<evidence type="ECO:0000256" key="4">
    <source>
        <dbReference type="ARBA" id="ARBA00023157"/>
    </source>
</evidence>
<evidence type="ECO:0000313" key="7">
    <source>
        <dbReference type="EMBL" id="GES06117.1"/>
    </source>
</evidence>
<dbReference type="Pfam" id="PF24517">
    <property type="entry name" value="CBM96"/>
    <property type="match status" value="1"/>
</dbReference>
<dbReference type="Gene3D" id="2.60.40.10">
    <property type="entry name" value="Immunoglobulins"/>
    <property type="match status" value="1"/>
</dbReference>
<dbReference type="PANTHER" id="PTHR47635:SF2">
    <property type="entry name" value="LAMG-LIKE JELLYROLL FOLD DOMAIN-CONTAINING PROTEIN"/>
    <property type="match status" value="1"/>
</dbReference>
<evidence type="ECO:0000256" key="5">
    <source>
        <dbReference type="SAM" id="MobiDB-lite"/>
    </source>
</evidence>
<dbReference type="InterPro" id="IPR013783">
    <property type="entry name" value="Ig-like_fold"/>
</dbReference>
<evidence type="ECO:0000259" key="6">
    <source>
        <dbReference type="SMART" id="SM00560"/>
    </source>
</evidence>
<reference evidence="7 8" key="1">
    <citation type="submission" date="2019-10" db="EMBL/GenBank/DDBJ databases">
        <title>Whole genome shotgun sequence of Acrocarpospora corrugata NBRC 13972.</title>
        <authorList>
            <person name="Ichikawa N."/>
            <person name="Kimura A."/>
            <person name="Kitahashi Y."/>
            <person name="Komaki H."/>
            <person name="Oguchi A."/>
        </authorList>
    </citation>
    <scope>NUCLEOTIDE SEQUENCE [LARGE SCALE GENOMIC DNA]</scope>
    <source>
        <strain evidence="7 8">NBRC 13972</strain>
    </source>
</reference>
<dbReference type="RefSeq" id="WP_155342047.1">
    <property type="nucleotide sequence ID" value="NZ_BLAD01000130.1"/>
</dbReference>
<proteinExistence type="predicted"/>
<keyword evidence="2" id="KW-0964">Secreted</keyword>
<dbReference type="Pfam" id="PF14040">
    <property type="entry name" value="DNase_NucA_NucB"/>
    <property type="match status" value="1"/>
</dbReference>
<dbReference type="InterPro" id="IPR013320">
    <property type="entry name" value="ConA-like_dom_sf"/>
</dbReference>
<feature type="compositionally biased region" description="Acidic residues" evidence="5">
    <location>
        <begin position="562"/>
        <end position="573"/>
    </location>
</feature>
<dbReference type="NCBIfam" id="NF033679">
    <property type="entry name" value="DNRLRE_dom"/>
    <property type="match status" value="2"/>
</dbReference>
<dbReference type="Pfam" id="PF13205">
    <property type="entry name" value="Big_5"/>
    <property type="match status" value="1"/>
</dbReference>
<dbReference type="SUPFAM" id="SSF49899">
    <property type="entry name" value="Concanavalin A-like lectins/glucanases"/>
    <property type="match status" value="2"/>
</dbReference>
<feature type="region of interest" description="Disordered" evidence="5">
    <location>
        <begin position="907"/>
        <end position="934"/>
    </location>
</feature>
<dbReference type="EMBL" id="BLAD01000130">
    <property type="protein sequence ID" value="GES06117.1"/>
    <property type="molecule type" value="Genomic_DNA"/>
</dbReference>
<feature type="region of interest" description="Disordered" evidence="5">
    <location>
        <begin position="1"/>
        <end position="42"/>
    </location>
</feature>
<keyword evidence="8" id="KW-1185">Reference proteome</keyword>
<dbReference type="InterPro" id="IPR029476">
    <property type="entry name" value="DNase_NucA_NucB"/>
</dbReference>
<dbReference type="Gene3D" id="2.60.40.1220">
    <property type="match status" value="1"/>
</dbReference>
<dbReference type="InterPro" id="IPR055372">
    <property type="entry name" value="CBM96"/>
</dbReference>
<accession>A0A5M3WAP6</accession>
<dbReference type="Gene3D" id="2.60.120.200">
    <property type="match status" value="3"/>
</dbReference>
<feature type="domain" description="LamG-like jellyroll fold" evidence="6">
    <location>
        <begin position="1332"/>
        <end position="1465"/>
    </location>
</feature>
<keyword evidence="3" id="KW-0732">Signal</keyword>
<evidence type="ECO:0000256" key="3">
    <source>
        <dbReference type="ARBA" id="ARBA00022729"/>
    </source>
</evidence>
<dbReference type="InterPro" id="IPR032812">
    <property type="entry name" value="SbsA_Ig"/>
</dbReference>
<protein>
    <recommendedName>
        <fullName evidence="6">LamG-like jellyroll fold domain-containing protein</fullName>
    </recommendedName>
</protein>
<gene>
    <name evidence="7" type="ORF">Acor_81860</name>
</gene>
<feature type="domain" description="LamG-like jellyroll fold" evidence="6">
    <location>
        <begin position="1847"/>
        <end position="1977"/>
    </location>
</feature>
<dbReference type="Proteomes" id="UP000334990">
    <property type="component" value="Unassembled WGS sequence"/>
</dbReference>
<evidence type="ECO:0000256" key="2">
    <source>
        <dbReference type="ARBA" id="ARBA00022525"/>
    </source>
</evidence>
<feature type="region of interest" description="Disordered" evidence="5">
    <location>
        <begin position="546"/>
        <end position="573"/>
    </location>
</feature>
<feature type="compositionally biased region" description="Polar residues" evidence="5">
    <location>
        <begin position="27"/>
        <end position="40"/>
    </location>
</feature>
<dbReference type="GO" id="GO:0005975">
    <property type="term" value="P:carbohydrate metabolic process"/>
    <property type="evidence" value="ECO:0007669"/>
    <property type="project" value="UniProtKB-ARBA"/>
</dbReference>
<dbReference type="InterPro" id="IPR014755">
    <property type="entry name" value="Cu-Rt/internalin_Ig-like"/>
</dbReference>
<dbReference type="OrthoDB" id="3543639at2"/>
<comment type="caution">
    <text evidence="7">The sequence shown here is derived from an EMBL/GenBank/DDBJ whole genome shotgun (WGS) entry which is preliminary data.</text>
</comment>
<comment type="subcellular location">
    <subcellularLocation>
        <location evidence="1">Secreted</location>
    </subcellularLocation>
</comment>
<dbReference type="PANTHER" id="PTHR47635">
    <property type="entry name" value="CUB DOMAIN-CONTAINING PROTEIN"/>
    <property type="match status" value="1"/>
</dbReference>
<organism evidence="7 8">
    <name type="scientific">Acrocarpospora corrugata</name>
    <dbReference type="NCBI Taxonomy" id="35763"/>
    <lineage>
        <taxon>Bacteria</taxon>
        <taxon>Bacillati</taxon>
        <taxon>Actinomycetota</taxon>
        <taxon>Actinomycetes</taxon>
        <taxon>Streptosporangiales</taxon>
        <taxon>Streptosporangiaceae</taxon>
        <taxon>Acrocarpospora</taxon>
    </lineage>
</organism>
<dbReference type="Pfam" id="PF13385">
    <property type="entry name" value="Laminin_G_3"/>
    <property type="match status" value="2"/>
</dbReference>
<evidence type="ECO:0000313" key="8">
    <source>
        <dbReference type="Proteomes" id="UP000334990"/>
    </source>
</evidence>
<name>A0A5M3WAP6_9ACTN</name>